<feature type="binding site" description="in other chain" evidence="8">
    <location>
        <position position="301"/>
    </location>
    <ligand>
        <name>IMP</name>
        <dbReference type="ChEBI" id="CHEBI:58053"/>
        <note>ligand shared between dimeric partners</note>
    </ligand>
</feature>
<dbReference type="NCBIfam" id="TIGR00184">
    <property type="entry name" value="purA"/>
    <property type="match status" value="1"/>
</dbReference>
<reference evidence="11 12" key="1">
    <citation type="submission" date="2018-08" db="EMBL/GenBank/DDBJ databases">
        <title>Genomic Encyclopedia of Archaeal and Bacterial Type Strains, Phase II (KMG-II): from individual species to whole genera.</title>
        <authorList>
            <person name="Goeker M."/>
        </authorList>
    </citation>
    <scope>NUCLEOTIDE SEQUENCE [LARGE SCALE GENOMIC DNA]</scope>
    <source>
        <strain evidence="11 12">ATCC 27112</strain>
    </source>
</reference>
<dbReference type="AlphaFoldDB" id="A0A397S2F1"/>
<feature type="binding site" evidence="8">
    <location>
        <begin position="411"/>
        <end position="413"/>
    </location>
    <ligand>
        <name>GTP</name>
        <dbReference type="ChEBI" id="CHEBI:37565"/>
    </ligand>
</feature>
<evidence type="ECO:0000256" key="3">
    <source>
        <dbReference type="ARBA" id="ARBA00022723"/>
    </source>
</evidence>
<dbReference type="GO" id="GO:0005525">
    <property type="term" value="F:GTP binding"/>
    <property type="evidence" value="ECO:0007669"/>
    <property type="project" value="UniProtKB-UniRule"/>
</dbReference>
<dbReference type="Gene3D" id="1.10.300.10">
    <property type="entry name" value="Adenylosuccinate Synthetase, subunit A, domain 2"/>
    <property type="match status" value="1"/>
</dbReference>
<dbReference type="HAMAP" id="MF_00011">
    <property type="entry name" value="Adenylosucc_synth"/>
    <property type="match status" value="1"/>
</dbReference>
<keyword evidence="4 8" id="KW-0547">Nucleotide-binding</keyword>
<comment type="catalytic activity">
    <reaction evidence="8 10">
        <text>IMP + L-aspartate + GTP = N(6)-(1,2-dicarboxyethyl)-AMP + GDP + phosphate + 2 H(+)</text>
        <dbReference type="Rhea" id="RHEA:15753"/>
        <dbReference type="ChEBI" id="CHEBI:15378"/>
        <dbReference type="ChEBI" id="CHEBI:29991"/>
        <dbReference type="ChEBI" id="CHEBI:37565"/>
        <dbReference type="ChEBI" id="CHEBI:43474"/>
        <dbReference type="ChEBI" id="CHEBI:57567"/>
        <dbReference type="ChEBI" id="CHEBI:58053"/>
        <dbReference type="ChEBI" id="CHEBI:58189"/>
        <dbReference type="EC" id="6.3.4.4"/>
    </reaction>
</comment>
<dbReference type="PANTHER" id="PTHR11846">
    <property type="entry name" value="ADENYLOSUCCINATE SYNTHETASE"/>
    <property type="match status" value="1"/>
</dbReference>
<dbReference type="EMBL" id="QXEV01000003">
    <property type="protein sequence ID" value="RIA78137.1"/>
    <property type="molecule type" value="Genomic_DNA"/>
</dbReference>
<feature type="binding site" description="in other chain" evidence="8">
    <location>
        <begin position="13"/>
        <end position="16"/>
    </location>
    <ligand>
        <name>IMP</name>
        <dbReference type="ChEBI" id="CHEBI:58053"/>
        <note>ligand shared between dimeric partners</note>
    </ligand>
</feature>
<sequence>MSTLVVVGSQWGDEGKGKITDYMAQKADVVVRSQGGNNAGHTITIEGEKFALRSIPSGIFNPKIKNVMANGMVIDPKQMLEELKGLEDRGIKNYQLFVSNRAHIVLPYHRLLDGAYEKFKGDKKIGTTKKGIGPAYADKVNRIGIRIADLIDPKIFAEALKTTLAIKNMELKMLGEEELDFDSIYNEYVEYGKKIKPFVCDTSLLLEEEIEAGHKVLFEGAQGVMLCIEHGTYPYVTSSSPTGASVPVNTGVAPKYIDNVLGICKAYTTRVGEGPFPTEIDNEIGNYIRERGHEYGTVTKRPRRVGWLDCVALNYARRVSGINYLSLMLFDVLSGLEEVKICYAYSLDGKEIKTIPATLSELERCKPLYITMPGWKEDITNVTSFDELPENAKAYIKKIEELTKTEIVIFSVGPDRTQTIQLKDFFK</sequence>
<dbReference type="GO" id="GO:0000287">
    <property type="term" value="F:magnesium ion binding"/>
    <property type="evidence" value="ECO:0007669"/>
    <property type="project" value="UniProtKB-UniRule"/>
</dbReference>
<evidence type="ECO:0000313" key="11">
    <source>
        <dbReference type="EMBL" id="RIA78137.1"/>
    </source>
</evidence>
<evidence type="ECO:0000256" key="6">
    <source>
        <dbReference type="ARBA" id="ARBA00022842"/>
    </source>
</evidence>
<dbReference type="SMART" id="SM00788">
    <property type="entry name" value="Adenylsucc_synt"/>
    <property type="match status" value="1"/>
</dbReference>
<comment type="similarity">
    <text evidence="8 10">Belongs to the adenylosuccinate synthetase family.</text>
</comment>
<dbReference type="SUPFAM" id="SSF52540">
    <property type="entry name" value="P-loop containing nucleoside triphosphate hydrolases"/>
    <property type="match status" value="1"/>
</dbReference>
<dbReference type="RefSeq" id="WP_119015616.1">
    <property type="nucleotide sequence ID" value="NZ_QXEV01000003.1"/>
</dbReference>
<dbReference type="GO" id="GO:0044208">
    <property type="term" value="P:'de novo' AMP biosynthetic process"/>
    <property type="evidence" value="ECO:0007669"/>
    <property type="project" value="UniProtKB-UniRule"/>
</dbReference>
<keyword evidence="12" id="KW-1185">Reference proteome</keyword>
<feature type="binding site" evidence="8">
    <location>
        <position position="40"/>
    </location>
    <ligand>
        <name>Mg(2+)</name>
        <dbReference type="ChEBI" id="CHEBI:18420"/>
    </ligand>
</feature>
<comment type="cofactor">
    <cofactor evidence="8">
        <name>Mg(2+)</name>
        <dbReference type="ChEBI" id="CHEBI:18420"/>
    </cofactor>
    <text evidence="8">Binds 1 Mg(2+) ion per subunit.</text>
</comment>
<dbReference type="PROSITE" id="PS01266">
    <property type="entry name" value="ADENYLOSUCCIN_SYN_1"/>
    <property type="match status" value="1"/>
</dbReference>
<feature type="binding site" description="in other chain" evidence="8">
    <location>
        <position position="128"/>
    </location>
    <ligand>
        <name>IMP</name>
        <dbReference type="ChEBI" id="CHEBI:58053"/>
        <note>ligand shared between dimeric partners</note>
    </ligand>
</feature>
<dbReference type="PROSITE" id="PS00513">
    <property type="entry name" value="ADENYLOSUCCIN_SYN_2"/>
    <property type="match status" value="1"/>
</dbReference>
<dbReference type="FunFam" id="3.90.170.10:FF:000001">
    <property type="entry name" value="Adenylosuccinate synthetase"/>
    <property type="match status" value="1"/>
</dbReference>
<evidence type="ECO:0000256" key="8">
    <source>
        <dbReference type="HAMAP-Rule" id="MF_00011"/>
    </source>
</evidence>
<dbReference type="EC" id="6.3.4.4" evidence="8 10"/>
<comment type="function">
    <text evidence="8">Plays an important role in the de novo pathway of purine nucleotide biosynthesis. Catalyzes the first committed step in the biosynthesis of AMP from IMP.</text>
</comment>
<feature type="active site" description="Proton donor" evidence="8">
    <location>
        <position position="41"/>
    </location>
</feature>
<feature type="binding site" evidence="8">
    <location>
        <begin position="329"/>
        <end position="331"/>
    </location>
    <ligand>
        <name>GTP</name>
        <dbReference type="ChEBI" id="CHEBI:37565"/>
    </ligand>
</feature>
<keyword evidence="6 8" id="KW-0460">Magnesium</keyword>
<feature type="active site" description="Proton acceptor" evidence="8">
    <location>
        <position position="13"/>
    </location>
</feature>
<evidence type="ECO:0000256" key="9">
    <source>
        <dbReference type="PROSITE-ProRule" id="PRU10134"/>
    </source>
</evidence>
<dbReference type="InterPro" id="IPR033128">
    <property type="entry name" value="Adenylosuccin_syn_Lys_AS"/>
</dbReference>
<feature type="binding site" description="in other chain" evidence="8">
    <location>
        <begin position="38"/>
        <end position="41"/>
    </location>
    <ligand>
        <name>IMP</name>
        <dbReference type="ChEBI" id="CHEBI:58053"/>
        <note>ligand shared between dimeric partners</note>
    </ligand>
</feature>
<evidence type="ECO:0000313" key="12">
    <source>
        <dbReference type="Proteomes" id="UP000266506"/>
    </source>
</evidence>
<dbReference type="Gene3D" id="3.90.170.10">
    <property type="entry name" value="Adenylosuccinate Synthetase, subunit A, domain 3"/>
    <property type="match status" value="1"/>
</dbReference>
<comment type="subunit">
    <text evidence="1 8">Homodimer.</text>
</comment>
<feature type="binding site" description="in other chain" evidence="8">
    <location>
        <position position="222"/>
    </location>
    <ligand>
        <name>IMP</name>
        <dbReference type="ChEBI" id="CHEBI:58053"/>
        <note>ligand shared between dimeric partners</note>
    </ligand>
</feature>
<keyword evidence="8" id="KW-0963">Cytoplasm</keyword>
<evidence type="ECO:0000256" key="1">
    <source>
        <dbReference type="ARBA" id="ARBA00011738"/>
    </source>
</evidence>
<dbReference type="InterPro" id="IPR042110">
    <property type="entry name" value="Adenylosuccinate_synth_dom2"/>
</dbReference>
<feature type="binding site" evidence="8">
    <location>
        <position position="303"/>
    </location>
    <ligand>
        <name>GTP</name>
        <dbReference type="ChEBI" id="CHEBI:37565"/>
    </ligand>
</feature>
<dbReference type="FunFam" id="1.10.300.10:FF:000001">
    <property type="entry name" value="Adenylosuccinate synthetase"/>
    <property type="match status" value="1"/>
</dbReference>
<feature type="binding site" evidence="8">
    <location>
        <begin position="12"/>
        <end position="18"/>
    </location>
    <ligand>
        <name>GTP</name>
        <dbReference type="ChEBI" id="CHEBI:37565"/>
    </ligand>
</feature>
<dbReference type="NCBIfam" id="NF002223">
    <property type="entry name" value="PRK01117.1"/>
    <property type="match status" value="1"/>
</dbReference>
<dbReference type="InterPro" id="IPR042109">
    <property type="entry name" value="Adenylosuccinate_synth_dom1"/>
</dbReference>
<dbReference type="InterPro" id="IPR018220">
    <property type="entry name" value="Adenylosuccin_syn_GTP-bd"/>
</dbReference>
<comment type="subcellular location">
    <subcellularLocation>
        <location evidence="8">Cytoplasm</location>
    </subcellularLocation>
</comment>
<dbReference type="GO" id="GO:0005737">
    <property type="term" value="C:cytoplasm"/>
    <property type="evidence" value="ECO:0007669"/>
    <property type="project" value="UniProtKB-SubCell"/>
</dbReference>
<comment type="caution">
    <text evidence="11">The sequence shown here is derived from an EMBL/GenBank/DDBJ whole genome shotgun (WGS) entry which is preliminary data.</text>
</comment>
<dbReference type="Proteomes" id="UP000266506">
    <property type="component" value="Unassembled WGS sequence"/>
</dbReference>
<feature type="binding site" evidence="8">
    <location>
        <position position="13"/>
    </location>
    <ligand>
        <name>Mg(2+)</name>
        <dbReference type="ChEBI" id="CHEBI:18420"/>
    </ligand>
</feature>
<evidence type="ECO:0000256" key="2">
    <source>
        <dbReference type="ARBA" id="ARBA00022598"/>
    </source>
</evidence>
<proteinExistence type="inferred from homology"/>
<keyword evidence="2 8" id="KW-0436">Ligase</keyword>
<dbReference type="InterPro" id="IPR001114">
    <property type="entry name" value="Adenylosuccinate_synthetase"/>
</dbReference>
<dbReference type="Pfam" id="PF00709">
    <property type="entry name" value="Adenylsucc_synt"/>
    <property type="match status" value="1"/>
</dbReference>
<dbReference type="OrthoDB" id="9807553at2"/>
<name>A0A397S2F1_9MOLU</name>
<dbReference type="UniPathway" id="UPA00075">
    <property type="reaction ID" value="UER00335"/>
</dbReference>
<organism evidence="11 12">
    <name type="scientific">Anaeroplasma bactoclasticum</name>
    <dbReference type="NCBI Taxonomy" id="2088"/>
    <lineage>
        <taxon>Bacteria</taxon>
        <taxon>Bacillati</taxon>
        <taxon>Mycoplasmatota</taxon>
        <taxon>Mollicutes</taxon>
        <taxon>Anaeroplasmatales</taxon>
        <taxon>Anaeroplasmataceae</taxon>
        <taxon>Anaeroplasma</taxon>
    </lineage>
</organism>
<dbReference type="CDD" id="cd03108">
    <property type="entry name" value="AdSS"/>
    <property type="match status" value="1"/>
</dbReference>
<protein>
    <recommendedName>
        <fullName evidence="8 10">Adenylosuccinate synthetase</fullName>
        <shortName evidence="8">AMPSase</shortName>
        <shortName evidence="8">AdSS</shortName>
        <ecNumber evidence="8 10">6.3.4.4</ecNumber>
    </recommendedName>
    <alternativeName>
        <fullName evidence="8">IMP--aspartate ligase</fullName>
    </alternativeName>
</protein>
<evidence type="ECO:0000256" key="4">
    <source>
        <dbReference type="ARBA" id="ARBA00022741"/>
    </source>
</evidence>
<comment type="pathway">
    <text evidence="8 10">Purine metabolism; AMP biosynthesis via de novo pathway; AMP from IMP: step 1/2.</text>
</comment>
<keyword evidence="3 8" id="KW-0479">Metal-binding</keyword>
<dbReference type="PANTHER" id="PTHR11846:SF0">
    <property type="entry name" value="ADENYLOSUCCINATE SYNTHETASE"/>
    <property type="match status" value="1"/>
</dbReference>
<accession>A0A397S2F1</accession>
<feature type="active site" evidence="9">
    <location>
        <position position="139"/>
    </location>
</feature>
<feature type="binding site" description="in other chain" evidence="8">
    <location>
        <position position="237"/>
    </location>
    <ligand>
        <name>IMP</name>
        <dbReference type="ChEBI" id="CHEBI:58053"/>
        <note>ligand shared between dimeric partners</note>
    </ligand>
</feature>
<dbReference type="GO" id="GO:0004019">
    <property type="term" value="F:adenylosuccinate synthase activity"/>
    <property type="evidence" value="ECO:0007669"/>
    <property type="project" value="UniProtKB-UniRule"/>
</dbReference>
<dbReference type="Gene3D" id="3.40.440.10">
    <property type="entry name" value="Adenylosuccinate Synthetase, subunit A, domain 1"/>
    <property type="match status" value="1"/>
</dbReference>
<gene>
    <name evidence="8" type="primary">purA</name>
    <name evidence="11" type="ORF">EI71_00449</name>
</gene>
<dbReference type="InterPro" id="IPR042111">
    <property type="entry name" value="Adenylosuccinate_synth_dom3"/>
</dbReference>
<dbReference type="FunCoup" id="A0A397S2F1">
    <property type="interactions" value="357"/>
</dbReference>
<dbReference type="InterPro" id="IPR027417">
    <property type="entry name" value="P-loop_NTPase"/>
</dbReference>
<keyword evidence="5 8" id="KW-0658">Purine biosynthesis</keyword>
<feature type="binding site" evidence="8">
    <location>
        <begin position="40"/>
        <end position="42"/>
    </location>
    <ligand>
        <name>GTP</name>
        <dbReference type="ChEBI" id="CHEBI:37565"/>
    </ligand>
</feature>
<dbReference type="GO" id="GO:0046040">
    <property type="term" value="P:IMP metabolic process"/>
    <property type="evidence" value="ECO:0007669"/>
    <property type="project" value="TreeGrafter"/>
</dbReference>
<evidence type="ECO:0000256" key="5">
    <source>
        <dbReference type="ARBA" id="ARBA00022755"/>
    </source>
</evidence>
<evidence type="ECO:0000256" key="7">
    <source>
        <dbReference type="ARBA" id="ARBA00023134"/>
    </source>
</evidence>
<dbReference type="InParanoid" id="A0A397S2F1"/>
<feature type="binding site" evidence="8">
    <location>
        <position position="142"/>
    </location>
    <ligand>
        <name>IMP</name>
        <dbReference type="ChEBI" id="CHEBI:58053"/>
        <note>ligand shared between dimeric partners</note>
    </ligand>
</feature>
<keyword evidence="7 8" id="KW-0342">GTP-binding</keyword>
<evidence type="ECO:0000256" key="10">
    <source>
        <dbReference type="RuleBase" id="RU000520"/>
    </source>
</evidence>
<feature type="binding site" evidence="8">
    <location>
        <begin position="297"/>
        <end position="303"/>
    </location>
    <ligand>
        <name>substrate</name>
    </ligand>
</feature>